<proteinExistence type="predicted"/>
<organism evidence="2 3">
    <name type="scientific">Thermomonas brevis</name>
    <dbReference type="NCBI Taxonomy" id="215691"/>
    <lineage>
        <taxon>Bacteria</taxon>
        <taxon>Pseudomonadati</taxon>
        <taxon>Pseudomonadota</taxon>
        <taxon>Gammaproteobacteria</taxon>
        <taxon>Lysobacterales</taxon>
        <taxon>Lysobacteraceae</taxon>
        <taxon>Thermomonas</taxon>
    </lineage>
</organism>
<accession>A0A7G9QWC0</accession>
<gene>
    <name evidence="2" type="ORF">H9L17_05785</name>
</gene>
<dbReference type="Pfam" id="PF10978">
    <property type="entry name" value="DUF2785"/>
    <property type="match status" value="1"/>
</dbReference>
<name>A0A7G9QWC0_9GAMM</name>
<keyword evidence="1" id="KW-0732">Signal</keyword>
<evidence type="ECO:0000313" key="2">
    <source>
        <dbReference type="EMBL" id="QNN47645.1"/>
    </source>
</evidence>
<sequence>MSFRIRALFLLLAMLATLPAHARCALSTDAHDSLKRWKAAGFDVADAVGRNARALALVDCLGDADPFLRDGIAFEALSSWMRGGLLDDASLLAIEPRLLAQLDGEDGDGFRKPFAALVLSEVARTDRIRPWMTQEQRTRLVDAAAAYLRSVRDYRGYVDGEGWRHGVAHGADWAMQLALNEALQPAQVSALLDAVGSQSMPADDRAYAFGEPARLARAAVYLIARGDLEQTAVAAWLNRLVSTLGTRPETDPQAAWWTRRANLENFLNALGSATAVSANPALSALAGDIRKTLAALP</sequence>
<feature type="signal peptide" evidence="1">
    <location>
        <begin position="1"/>
        <end position="22"/>
    </location>
</feature>
<dbReference type="RefSeq" id="WP_187571390.1">
    <property type="nucleotide sequence ID" value="NZ_CP060711.1"/>
</dbReference>
<evidence type="ECO:0000256" key="1">
    <source>
        <dbReference type="SAM" id="SignalP"/>
    </source>
</evidence>
<feature type="chain" id="PRO_5028922453" evidence="1">
    <location>
        <begin position="23"/>
        <end position="297"/>
    </location>
</feature>
<reference evidence="2 3" key="1">
    <citation type="submission" date="2020-08" db="EMBL/GenBank/DDBJ databases">
        <title>Genome sequence of Thermomonas brevis KACC 16975T.</title>
        <authorList>
            <person name="Hyun D.-W."/>
            <person name="Bae J.-W."/>
        </authorList>
    </citation>
    <scope>NUCLEOTIDE SEQUENCE [LARGE SCALE GENOMIC DNA]</scope>
    <source>
        <strain evidence="2 3">KACC 16975</strain>
    </source>
</reference>
<dbReference type="KEGG" id="tbv:H9L17_05785"/>
<protein>
    <submittedName>
        <fullName evidence="2">DUF2785 domain-containing protein</fullName>
    </submittedName>
</protein>
<dbReference type="AlphaFoldDB" id="A0A7G9QWC0"/>
<dbReference type="Proteomes" id="UP000515977">
    <property type="component" value="Chromosome"/>
</dbReference>
<evidence type="ECO:0000313" key="3">
    <source>
        <dbReference type="Proteomes" id="UP000515977"/>
    </source>
</evidence>
<dbReference type="EMBL" id="CP060711">
    <property type="protein sequence ID" value="QNN47645.1"/>
    <property type="molecule type" value="Genomic_DNA"/>
</dbReference>
<keyword evidence="3" id="KW-1185">Reference proteome</keyword>
<dbReference type="InterPro" id="IPR021247">
    <property type="entry name" value="DUF2785"/>
</dbReference>